<dbReference type="InterPro" id="IPR032092">
    <property type="entry name" value="PilW"/>
</dbReference>
<feature type="transmembrane region" description="Helical" evidence="2">
    <location>
        <begin position="12"/>
        <end position="35"/>
    </location>
</feature>
<dbReference type="PROSITE" id="PS00409">
    <property type="entry name" value="PROKAR_NTER_METHYL"/>
    <property type="match status" value="1"/>
</dbReference>
<sequence length="352" mass="37209">MNGRAPTQTGFTLVEIMVSMVIGLLLVAGVVALAATGSQGNRQIERQVRQIENGRFAIDVLSDHLHHAGFYGGLYPPVAPMPALPAALPDPCGAATPTFAEDGMRLFLQGLDSPAGDPAGSCLTDADHVDGTDVVTIRRAGTLARTPAYAAGRSALFLQAAAGDYRLDLGTQSNPDADGFGITQSNAAGVQVAAPLRDWQVETFYIAPRTRPVDATPCDGDQSDAGRPIPTLMRLRLAGSAWCAEPLAAGIEMLQVEYGIDTSDNGIPNQFEEQPDNPQEWADVVGLRLYLLARTQQPLGAATDPKTYRMGEGVAGPDGTDDFTPPAGDGHKRHLFTSTVRLANPAGRREKP</sequence>
<feature type="region of interest" description="Disordered" evidence="1">
    <location>
        <begin position="302"/>
        <end position="352"/>
    </location>
</feature>
<name>A0ABU3BWJ3_9GAMM</name>
<dbReference type="Pfam" id="PF16074">
    <property type="entry name" value="PilW"/>
    <property type="match status" value="1"/>
</dbReference>
<evidence type="ECO:0000256" key="2">
    <source>
        <dbReference type="SAM" id="Phobius"/>
    </source>
</evidence>
<keyword evidence="4" id="KW-1185">Reference proteome</keyword>
<evidence type="ECO:0000256" key="1">
    <source>
        <dbReference type="SAM" id="MobiDB-lite"/>
    </source>
</evidence>
<dbReference type="RefSeq" id="WP_311651375.1">
    <property type="nucleotide sequence ID" value="NZ_JAVRIB010000001.1"/>
</dbReference>
<evidence type="ECO:0000313" key="3">
    <source>
        <dbReference type="EMBL" id="MDT0633662.1"/>
    </source>
</evidence>
<organism evidence="3 4">
    <name type="scientific">Spectribacter hydrogenoxidans</name>
    <dbReference type="NCBI Taxonomy" id="3075608"/>
    <lineage>
        <taxon>Bacteria</taxon>
        <taxon>Pseudomonadati</taxon>
        <taxon>Pseudomonadota</taxon>
        <taxon>Gammaproteobacteria</taxon>
        <taxon>Salinisphaerales</taxon>
        <taxon>Salinisphaeraceae</taxon>
        <taxon>Spectribacter</taxon>
    </lineage>
</organism>
<keyword evidence="2" id="KW-0472">Membrane</keyword>
<protein>
    <submittedName>
        <fullName evidence="3">PilW family protein</fullName>
    </submittedName>
</protein>
<evidence type="ECO:0000313" key="4">
    <source>
        <dbReference type="Proteomes" id="UP001251857"/>
    </source>
</evidence>
<dbReference type="InterPro" id="IPR012902">
    <property type="entry name" value="N_methyl_site"/>
</dbReference>
<comment type="caution">
    <text evidence="3">The sequence shown here is derived from an EMBL/GenBank/DDBJ whole genome shotgun (WGS) entry which is preliminary data.</text>
</comment>
<accession>A0ABU3BWJ3</accession>
<dbReference type="NCBIfam" id="TIGR02532">
    <property type="entry name" value="IV_pilin_GFxxxE"/>
    <property type="match status" value="1"/>
</dbReference>
<keyword evidence="2" id="KW-1133">Transmembrane helix</keyword>
<reference evidence="3 4" key="1">
    <citation type="submission" date="2023-09" db="EMBL/GenBank/DDBJ databases">
        <authorList>
            <person name="Rey-Velasco X."/>
        </authorList>
    </citation>
    <scope>NUCLEOTIDE SEQUENCE [LARGE SCALE GENOMIC DNA]</scope>
    <source>
        <strain evidence="3 4">W335</strain>
    </source>
</reference>
<proteinExistence type="predicted"/>
<gene>
    <name evidence="3" type="ORF">RM532_01685</name>
</gene>
<keyword evidence="2" id="KW-0812">Transmembrane</keyword>
<dbReference type="Pfam" id="PF07963">
    <property type="entry name" value="N_methyl"/>
    <property type="match status" value="1"/>
</dbReference>
<dbReference type="Proteomes" id="UP001251857">
    <property type="component" value="Unassembled WGS sequence"/>
</dbReference>
<dbReference type="EMBL" id="JAVRIB010000001">
    <property type="protein sequence ID" value="MDT0633662.1"/>
    <property type="molecule type" value="Genomic_DNA"/>
</dbReference>